<evidence type="ECO:0000313" key="2">
    <source>
        <dbReference type="Proteomes" id="UP000076858"/>
    </source>
</evidence>
<comment type="caution">
    <text evidence="1">The sequence shown here is derived from an EMBL/GenBank/DDBJ whole genome shotgun (WGS) entry which is preliminary data.</text>
</comment>
<keyword evidence="2" id="KW-1185">Reference proteome</keyword>
<dbReference type="OrthoDB" id="6360702at2759"/>
<dbReference type="EMBL" id="LRGB01001361">
    <property type="protein sequence ID" value="KZS12649.1"/>
    <property type="molecule type" value="Genomic_DNA"/>
</dbReference>
<name>A0A0N8CJK6_9CRUS</name>
<proteinExistence type="predicted"/>
<organism evidence="1 2">
    <name type="scientific">Daphnia magna</name>
    <dbReference type="NCBI Taxonomy" id="35525"/>
    <lineage>
        <taxon>Eukaryota</taxon>
        <taxon>Metazoa</taxon>
        <taxon>Ecdysozoa</taxon>
        <taxon>Arthropoda</taxon>
        <taxon>Crustacea</taxon>
        <taxon>Branchiopoda</taxon>
        <taxon>Diplostraca</taxon>
        <taxon>Cladocera</taxon>
        <taxon>Anomopoda</taxon>
        <taxon>Daphniidae</taxon>
        <taxon>Daphnia</taxon>
    </lineage>
</organism>
<evidence type="ECO:0000313" key="1">
    <source>
        <dbReference type="EMBL" id="KZS12649.1"/>
    </source>
</evidence>
<gene>
    <name evidence="1" type="ORF">APZ42_022830</name>
</gene>
<reference evidence="1 2" key="1">
    <citation type="submission" date="2016-03" db="EMBL/GenBank/DDBJ databases">
        <title>EvidentialGene: Evidence-directed Construction of Genes on Genomes.</title>
        <authorList>
            <person name="Gilbert D.G."/>
            <person name="Choi J.-H."/>
            <person name="Mockaitis K."/>
            <person name="Colbourne J."/>
            <person name="Pfrender M."/>
        </authorList>
    </citation>
    <scope>NUCLEOTIDE SEQUENCE [LARGE SCALE GENOMIC DNA]</scope>
    <source>
        <strain evidence="1 2">Xinb3</strain>
        <tissue evidence="1">Complete organism</tissue>
    </source>
</reference>
<sequence length="328" mass="38411">MENEELDYMLMESQIDLKGVTIDLFPLCQDVNEEIPEDSVHDIFFQWERGDGQSTFSNVLKQNTSVTFVSSCHYDRMFYYFKWTNPMPIDLSGLPSVHRILMIRDITQRLRLLDEQNDKGNKMLTGIGETTINFKLEDIKFSLLLKPTNSQPGNALLTMQRTAGEPYEERHQKVEEFDCFAKLDAKEIDSIVSRARRTGKSITDRDINSREEDKVQKKMAEEMNFFMLLYDFEVARRLQRPFSNESHVLDSLPIAIGIAMIHRINGTRENQRWMFFSGLFQGKYESRKLVLEDIVVAFKECNEPRRSWTEGDLNNILCEQFGSHKLFR</sequence>
<protein>
    <submittedName>
        <fullName evidence="1">Uncharacterized protein</fullName>
    </submittedName>
</protein>
<accession>A0A0N8CJK6</accession>
<dbReference type="AlphaFoldDB" id="A0A0N8CJK6"/>
<dbReference type="Proteomes" id="UP000076858">
    <property type="component" value="Unassembled WGS sequence"/>
</dbReference>